<dbReference type="GO" id="GO:0003677">
    <property type="term" value="F:DNA binding"/>
    <property type="evidence" value="ECO:0007669"/>
    <property type="project" value="UniProtKB-KW"/>
</dbReference>
<keyword evidence="10" id="KW-1185">Reference proteome</keyword>
<dbReference type="PANTHER" id="PTHR43133:SF8">
    <property type="entry name" value="RNA POLYMERASE SIGMA FACTOR HI_1459-RELATED"/>
    <property type="match status" value="1"/>
</dbReference>
<dbReference type="Pfam" id="PF08281">
    <property type="entry name" value="Sigma70_r4_2"/>
    <property type="match status" value="1"/>
</dbReference>
<name>A0A6C2YL82_9BACT</name>
<comment type="similarity">
    <text evidence="1 6">Belongs to the sigma-70 factor family. ECF subfamily.</text>
</comment>
<keyword evidence="2 6" id="KW-0805">Transcription regulation</keyword>
<keyword evidence="3 6" id="KW-0731">Sigma factor</keyword>
<keyword evidence="5 6" id="KW-0804">Transcription</keyword>
<keyword evidence="4 6" id="KW-0238">DNA-binding</keyword>
<dbReference type="KEGG" id="tim:GMBLW1_20870"/>
<dbReference type="SUPFAM" id="SSF88946">
    <property type="entry name" value="Sigma2 domain of RNA polymerase sigma factors"/>
    <property type="match status" value="1"/>
</dbReference>
<dbReference type="PANTHER" id="PTHR43133">
    <property type="entry name" value="RNA POLYMERASE ECF-TYPE SIGMA FACTO"/>
    <property type="match status" value="1"/>
</dbReference>
<dbReference type="InterPro" id="IPR013325">
    <property type="entry name" value="RNA_pol_sigma_r2"/>
</dbReference>
<dbReference type="PROSITE" id="PS01063">
    <property type="entry name" value="SIGMA70_ECF"/>
    <property type="match status" value="1"/>
</dbReference>
<evidence type="ECO:0000256" key="1">
    <source>
        <dbReference type="ARBA" id="ARBA00010641"/>
    </source>
</evidence>
<dbReference type="InterPro" id="IPR013249">
    <property type="entry name" value="RNA_pol_sigma70_r4_t2"/>
</dbReference>
<evidence type="ECO:0000256" key="3">
    <source>
        <dbReference type="ARBA" id="ARBA00023082"/>
    </source>
</evidence>
<dbReference type="InterPro" id="IPR039425">
    <property type="entry name" value="RNA_pol_sigma-70-like"/>
</dbReference>
<dbReference type="InterPro" id="IPR000838">
    <property type="entry name" value="RNA_pol_sigma70_ECF_CS"/>
</dbReference>
<dbReference type="InterPro" id="IPR014284">
    <property type="entry name" value="RNA_pol_sigma-70_dom"/>
</dbReference>
<evidence type="ECO:0000259" key="8">
    <source>
        <dbReference type="Pfam" id="PF08281"/>
    </source>
</evidence>
<accession>A0A6C2YL82</accession>
<reference evidence="9" key="1">
    <citation type="submission" date="2019-04" db="EMBL/GenBank/DDBJ databases">
        <authorList>
            <consortium name="Science for Life Laboratories"/>
        </authorList>
    </citation>
    <scope>NUCLEOTIDE SEQUENCE</scope>
    <source>
        <strain evidence="9">MBLW1</strain>
    </source>
</reference>
<organism evidence="9">
    <name type="scientific">Tuwongella immobilis</name>
    <dbReference type="NCBI Taxonomy" id="692036"/>
    <lineage>
        <taxon>Bacteria</taxon>
        <taxon>Pseudomonadati</taxon>
        <taxon>Planctomycetota</taxon>
        <taxon>Planctomycetia</taxon>
        <taxon>Gemmatales</taxon>
        <taxon>Gemmataceae</taxon>
        <taxon>Tuwongella</taxon>
    </lineage>
</organism>
<evidence type="ECO:0000256" key="4">
    <source>
        <dbReference type="ARBA" id="ARBA00023125"/>
    </source>
</evidence>
<sequence length="258" mass="29124">MISQPGTNNRVRTSFGEVSDGFCWKWMVSAGQSTRVAGIVNASGCVDRSKSCALNPSMRVPSPQEQLLIEETGLIRDAQAGDRRAFAALVDRYWEPLYRWLCYLSHDPTTAEDLTQETFLKAFAALESFRPGSHFRAWLFRIGQNNFVNHRREQKRKQFTLPMELTQPGDGPLGELLSREGVTKLVEAIHKLPTDFRAALLLRIEEELSFKEIATILSITEETARWRVFKARQKLMQVLSPELVPSIESLPGASPTSD</sequence>
<keyword evidence="9" id="KW-0282">Flagellum</keyword>
<dbReference type="InterPro" id="IPR036388">
    <property type="entry name" value="WH-like_DNA-bd_sf"/>
</dbReference>
<evidence type="ECO:0000313" key="9">
    <source>
        <dbReference type="EMBL" id="VIP01873.1"/>
    </source>
</evidence>
<feature type="domain" description="RNA polymerase sigma factor 70 region 4 type 2" evidence="8">
    <location>
        <begin position="185"/>
        <end position="235"/>
    </location>
</feature>
<dbReference type="InParanoid" id="A0A6C2YL82"/>
<dbReference type="Gene3D" id="1.10.1740.10">
    <property type="match status" value="1"/>
</dbReference>
<dbReference type="GO" id="GO:0016987">
    <property type="term" value="F:sigma factor activity"/>
    <property type="evidence" value="ECO:0007669"/>
    <property type="project" value="UniProtKB-KW"/>
</dbReference>
<evidence type="ECO:0000259" key="7">
    <source>
        <dbReference type="Pfam" id="PF04542"/>
    </source>
</evidence>
<dbReference type="EMBL" id="LR586016">
    <property type="protein sequence ID" value="VIP01873.1"/>
    <property type="molecule type" value="Genomic_DNA"/>
</dbReference>
<dbReference type="Gene3D" id="1.10.10.10">
    <property type="entry name" value="Winged helix-like DNA-binding domain superfamily/Winged helix DNA-binding domain"/>
    <property type="match status" value="1"/>
</dbReference>
<dbReference type="InterPro" id="IPR013324">
    <property type="entry name" value="RNA_pol_sigma_r3/r4-like"/>
</dbReference>
<dbReference type="Proteomes" id="UP000464378">
    <property type="component" value="Chromosome"/>
</dbReference>
<proteinExistence type="inferred from homology"/>
<gene>
    <name evidence="9" type="ORF">GMBLW1_20870</name>
</gene>
<evidence type="ECO:0000256" key="5">
    <source>
        <dbReference type="ARBA" id="ARBA00023163"/>
    </source>
</evidence>
<dbReference type="AlphaFoldDB" id="A0A6C2YL82"/>
<protein>
    <recommendedName>
        <fullName evidence="6">RNA polymerase sigma factor</fullName>
    </recommendedName>
</protein>
<evidence type="ECO:0000256" key="6">
    <source>
        <dbReference type="RuleBase" id="RU000716"/>
    </source>
</evidence>
<dbReference type="SUPFAM" id="SSF88659">
    <property type="entry name" value="Sigma3 and sigma4 domains of RNA polymerase sigma factors"/>
    <property type="match status" value="1"/>
</dbReference>
<dbReference type="CDD" id="cd06171">
    <property type="entry name" value="Sigma70_r4"/>
    <property type="match status" value="1"/>
</dbReference>
<dbReference type="EMBL" id="LR593887">
    <property type="protein sequence ID" value="VTR99707.1"/>
    <property type="molecule type" value="Genomic_DNA"/>
</dbReference>
<dbReference type="GO" id="GO:0006352">
    <property type="term" value="P:DNA-templated transcription initiation"/>
    <property type="evidence" value="ECO:0007669"/>
    <property type="project" value="InterPro"/>
</dbReference>
<dbReference type="Pfam" id="PF04542">
    <property type="entry name" value="Sigma70_r2"/>
    <property type="match status" value="1"/>
</dbReference>
<evidence type="ECO:0000256" key="2">
    <source>
        <dbReference type="ARBA" id="ARBA00023015"/>
    </source>
</evidence>
<keyword evidence="9" id="KW-0966">Cell projection</keyword>
<evidence type="ECO:0000313" key="10">
    <source>
        <dbReference type="Proteomes" id="UP000464378"/>
    </source>
</evidence>
<dbReference type="NCBIfam" id="TIGR02937">
    <property type="entry name" value="sigma70-ECF"/>
    <property type="match status" value="1"/>
</dbReference>
<feature type="domain" description="RNA polymerase sigma-70 region 2" evidence="7">
    <location>
        <begin position="89"/>
        <end position="156"/>
    </location>
</feature>
<dbReference type="InterPro" id="IPR007627">
    <property type="entry name" value="RNA_pol_sigma70_r2"/>
</dbReference>
<keyword evidence="9" id="KW-0969">Cilium</keyword>